<keyword evidence="5 6" id="KW-0472">Membrane</keyword>
<dbReference type="SUPFAM" id="SSF103473">
    <property type="entry name" value="MFS general substrate transporter"/>
    <property type="match status" value="1"/>
</dbReference>
<feature type="transmembrane region" description="Helical" evidence="6">
    <location>
        <begin position="415"/>
        <end position="434"/>
    </location>
</feature>
<feature type="transmembrane region" description="Helical" evidence="6">
    <location>
        <begin position="316"/>
        <end position="334"/>
    </location>
</feature>
<protein>
    <recommendedName>
        <fullName evidence="7">Major facilitator superfamily (MFS) profile domain-containing protein</fullName>
    </recommendedName>
</protein>
<feature type="domain" description="Major facilitator superfamily (MFS) profile" evidence="7">
    <location>
        <begin position="37"/>
        <end position="438"/>
    </location>
</feature>
<dbReference type="InterPro" id="IPR050360">
    <property type="entry name" value="MFS_Sugar_Transporters"/>
</dbReference>
<reference evidence="8" key="1">
    <citation type="submission" date="2021-05" db="EMBL/GenBank/DDBJ databases">
        <authorList>
            <person name="Stam R."/>
        </authorList>
    </citation>
    <scope>NUCLEOTIDE SEQUENCE</scope>
    <source>
        <strain evidence="8">CS162</strain>
    </source>
</reference>
<evidence type="ECO:0000313" key="9">
    <source>
        <dbReference type="Proteomes" id="UP000676310"/>
    </source>
</evidence>
<comment type="caution">
    <text evidence="8">The sequence shown here is derived from an EMBL/GenBank/DDBJ whole genome shotgun (WGS) entry which is preliminary data.</text>
</comment>
<proteinExistence type="inferred from homology"/>
<dbReference type="InterPro" id="IPR036259">
    <property type="entry name" value="MFS_trans_sf"/>
</dbReference>
<evidence type="ECO:0000313" key="8">
    <source>
        <dbReference type="EMBL" id="CAG5140876.1"/>
    </source>
</evidence>
<feature type="transmembrane region" description="Helical" evidence="6">
    <location>
        <begin position="346"/>
        <end position="373"/>
    </location>
</feature>
<evidence type="ECO:0000256" key="1">
    <source>
        <dbReference type="ARBA" id="ARBA00004141"/>
    </source>
</evidence>
<keyword evidence="4 6" id="KW-1133">Transmembrane helix</keyword>
<dbReference type="PANTHER" id="PTHR48022">
    <property type="entry name" value="PLASTIDIC GLUCOSE TRANSPORTER 4"/>
    <property type="match status" value="1"/>
</dbReference>
<keyword evidence="3 6" id="KW-0812">Transmembrane</keyword>
<sequence length="484" mass="54499">MAPAVAGPGDGIIERLVAADKVRWWNKPNLRRLYLLLVPFCFFIESTSGFDSSMMNGMQALEYWQEYFNHPKGGQLGLLVACYNLGAISSIPLVALVSDHLGRRKSIVLGSTIMIIGAVMQGLSQNLAMFIFSRIFLGHGIVYAIISGAALLGELGHPKERQFLGSLFNAFFGIVFAFTVPESPRWLVSKDRSEEALEILIKYHAEGDASAELPHLEIAEIRKALELENESRQRGWAELFQSKGMRHRALVAAGLGVFVQYSGNNLISQYLVPILEKIGIEDSHTQVRYNVGSEAWGFVMALVMATITPRYPRRRMYLLCASCLLCVYTAWTIAQARNRMTGSKETGYAVLVMIFLYKPAYNIAYNALTYVYMVEIFPYYVRTKGLSWFQLFNRCSVMLGSFTNPIGLQDLDWKFLFVYIALLSCEIVFIYFLFPETYGKTLEELTFLFESEKEDRDALAATTAKVMGHDGNVTELHEAPEKKA</sequence>
<name>A0A8J2MVD7_9PLEO</name>
<organism evidence="8 9">
    <name type="scientific">Alternaria atra</name>
    <dbReference type="NCBI Taxonomy" id="119953"/>
    <lineage>
        <taxon>Eukaryota</taxon>
        <taxon>Fungi</taxon>
        <taxon>Dikarya</taxon>
        <taxon>Ascomycota</taxon>
        <taxon>Pezizomycotina</taxon>
        <taxon>Dothideomycetes</taxon>
        <taxon>Pleosporomycetidae</taxon>
        <taxon>Pleosporales</taxon>
        <taxon>Pleosporineae</taxon>
        <taxon>Pleosporaceae</taxon>
        <taxon>Alternaria</taxon>
        <taxon>Alternaria sect. Ulocladioides</taxon>
    </lineage>
</organism>
<evidence type="ECO:0000256" key="6">
    <source>
        <dbReference type="SAM" id="Phobius"/>
    </source>
</evidence>
<evidence type="ECO:0000256" key="5">
    <source>
        <dbReference type="ARBA" id="ARBA00023136"/>
    </source>
</evidence>
<accession>A0A8J2MVD7</accession>
<dbReference type="Pfam" id="PF00083">
    <property type="entry name" value="Sugar_tr"/>
    <property type="match status" value="1"/>
</dbReference>
<dbReference type="EMBL" id="CAJRGZ010000015">
    <property type="protein sequence ID" value="CAG5140876.1"/>
    <property type="molecule type" value="Genomic_DNA"/>
</dbReference>
<evidence type="ECO:0000256" key="3">
    <source>
        <dbReference type="ARBA" id="ARBA00022692"/>
    </source>
</evidence>
<feature type="transmembrane region" description="Helical" evidence="6">
    <location>
        <begin position="33"/>
        <end position="55"/>
    </location>
</feature>
<comment type="subcellular location">
    <subcellularLocation>
        <location evidence="1">Membrane</location>
        <topology evidence="1">Multi-pass membrane protein</topology>
    </subcellularLocation>
</comment>
<dbReference type="PROSITE" id="PS00216">
    <property type="entry name" value="SUGAR_TRANSPORT_1"/>
    <property type="match status" value="1"/>
</dbReference>
<dbReference type="InterPro" id="IPR005829">
    <property type="entry name" value="Sugar_transporter_CS"/>
</dbReference>
<dbReference type="OrthoDB" id="6133115at2759"/>
<evidence type="ECO:0000256" key="4">
    <source>
        <dbReference type="ARBA" id="ARBA00022989"/>
    </source>
</evidence>
<dbReference type="GO" id="GO:0016020">
    <property type="term" value="C:membrane"/>
    <property type="evidence" value="ECO:0007669"/>
    <property type="project" value="UniProtKB-SubCell"/>
</dbReference>
<keyword evidence="9" id="KW-1185">Reference proteome</keyword>
<dbReference type="InterPro" id="IPR005828">
    <property type="entry name" value="MFS_sugar_transport-like"/>
</dbReference>
<comment type="similarity">
    <text evidence="2">Belongs to the major facilitator superfamily. Sugar transporter (TC 2.A.1.1) family.</text>
</comment>
<dbReference type="AlphaFoldDB" id="A0A8J2MVD7"/>
<dbReference type="RefSeq" id="XP_043164335.1">
    <property type="nucleotide sequence ID" value="XM_043308400.1"/>
</dbReference>
<dbReference type="Gene3D" id="1.20.1250.20">
    <property type="entry name" value="MFS general substrate transporter like domains"/>
    <property type="match status" value="2"/>
</dbReference>
<feature type="transmembrane region" description="Helical" evidence="6">
    <location>
        <begin position="75"/>
        <end position="95"/>
    </location>
</feature>
<evidence type="ECO:0000256" key="2">
    <source>
        <dbReference type="ARBA" id="ARBA00010992"/>
    </source>
</evidence>
<dbReference type="InterPro" id="IPR020846">
    <property type="entry name" value="MFS_dom"/>
</dbReference>
<dbReference type="PROSITE" id="PS50850">
    <property type="entry name" value="MFS"/>
    <property type="match status" value="1"/>
</dbReference>
<evidence type="ECO:0000259" key="7">
    <source>
        <dbReference type="PROSITE" id="PS50850"/>
    </source>
</evidence>
<dbReference type="GeneID" id="67020128"/>
<dbReference type="GO" id="GO:0005351">
    <property type="term" value="F:carbohydrate:proton symporter activity"/>
    <property type="evidence" value="ECO:0007669"/>
    <property type="project" value="TreeGrafter"/>
</dbReference>
<gene>
    <name evidence="8" type="ORF">ALTATR162_LOCUS806</name>
</gene>
<dbReference type="Proteomes" id="UP000676310">
    <property type="component" value="Unassembled WGS sequence"/>
</dbReference>
<feature type="transmembrane region" description="Helical" evidence="6">
    <location>
        <begin position="163"/>
        <end position="180"/>
    </location>
</feature>
<dbReference type="PANTHER" id="PTHR48022:SF29">
    <property type="entry name" value="SUGAR TRANSPORTER, PUTATIVE (AFU_ORTHOLOGUE AFUA_6G14500)-RELATED"/>
    <property type="match status" value="1"/>
</dbReference>
<feature type="transmembrane region" description="Helical" evidence="6">
    <location>
        <begin position="130"/>
        <end position="151"/>
    </location>
</feature>